<gene>
    <name evidence="1" type="ORF">M5X19_08065</name>
</gene>
<accession>A0ABT4G9J0</accession>
<proteinExistence type="predicted"/>
<evidence type="ECO:0000313" key="1">
    <source>
        <dbReference type="EMBL" id="MCY9692850.1"/>
    </source>
</evidence>
<evidence type="ECO:0000313" key="2">
    <source>
        <dbReference type="Proteomes" id="UP001527099"/>
    </source>
</evidence>
<dbReference type="EMBL" id="JAMDMX010000022">
    <property type="protein sequence ID" value="MCY9692850.1"/>
    <property type="molecule type" value="Genomic_DNA"/>
</dbReference>
<keyword evidence="2" id="KW-1185">Reference proteome</keyword>
<sequence>MNDLGLLEIDFYEKIKYGTSDKDKIALIKNGFSNGLANLVVNDYRAFFEIDSILNTIVINPLLIDKMTENNENDILIYEVKYNTKSNLQEI</sequence>
<name>A0ABT4G9J0_9BACL</name>
<protein>
    <submittedName>
        <fullName evidence="1">Uncharacterized protein</fullName>
    </submittedName>
</protein>
<dbReference type="Proteomes" id="UP001527099">
    <property type="component" value="Unassembled WGS sequence"/>
</dbReference>
<dbReference type="RefSeq" id="WP_268614417.1">
    <property type="nucleotide sequence ID" value="NZ_JAMDMX010000022.1"/>
</dbReference>
<reference evidence="1 2" key="1">
    <citation type="submission" date="2022-05" db="EMBL/GenBank/DDBJ databases">
        <title>Genome Sequencing of Bee-Associated Microbes.</title>
        <authorList>
            <person name="Dunlap C."/>
        </authorList>
    </citation>
    <scope>NUCLEOTIDE SEQUENCE [LARGE SCALE GENOMIC DNA]</scope>
    <source>
        <strain evidence="1 2">NRRL B-14421</strain>
    </source>
</reference>
<comment type="caution">
    <text evidence="1">The sequence shown here is derived from an EMBL/GenBank/DDBJ whole genome shotgun (WGS) entry which is preliminary data.</text>
</comment>
<organism evidence="1 2">
    <name type="scientific">Paenibacillus alginolyticus</name>
    <dbReference type="NCBI Taxonomy" id="59839"/>
    <lineage>
        <taxon>Bacteria</taxon>
        <taxon>Bacillati</taxon>
        <taxon>Bacillota</taxon>
        <taxon>Bacilli</taxon>
        <taxon>Bacillales</taxon>
        <taxon>Paenibacillaceae</taxon>
        <taxon>Paenibacillus</taxon>
    </lineage>
</organism>